<organism evidence="7 8">
    <name type="scientific">Neocucurbitaria cava</name>
    <dbReference type="NCBI Taxonomy" id="798079"/>
    <lineage>
        <taxon>Eukaryota</taxon>
        <taxon>Fungi</taxon>
        <taxon>Dikarya</taxon>
        <taxon>Ascomycota</taxon>
        <taxon>Pezizomycotina</taxon>
        <taxon>Dothideomycetes</taxon>
        <taxon>Pleosporomycetidae</taxon>
        <taxon>Pleosporales</taxon>
        <taxon>Pleosporineae</taxon>
        <taxon>Cucurbitariaceae</taxon>
        <taxon>Neocucurbitaria</taxon>
    </lineage>
</organism>
<keyword evidence="3" id="KW-0238">DNA-binding</keyword>
<dbReference type="GO" id="GO:0000981">
    <property type="term" value="F:DNA-binding transcription factor activity, RNA polymerase II-specific"/>
    <property type="evidence" value="ECO:0007669"/>
    <property type="project" value="TreeGrafter"/>
</dbReference>
<evidence type="ECO:0000256" key="3">
    <source>
        <dbReference type="ARBA" id="ARBA00023125"/>
    </source>
</evidence>
<dbReference type="InterPro" id="IPR051089">
    <property type="entry name" value="prtT"/>
</dbReference>
<comment type="subcellular location">
    <subcellularLocation>
        <location evidence="1">Nucleus</location>
    </subcellularLocation>
</comment>
<protein>
    <submittedName>
        <fullName evidence="7">Uncharacterized protein</fullName>
    </submittedName>
</protein>
<dbReference type="EMBL" id="JAPEUY010000003">
    <property type="protein sequence ID" value="KAJ4374899.1"/>
    <property type="molecule type" value="Genomic_DNA"/>
</dbReference>
<evidence type="ECO:0000256" key="5">
    <source>
        <dbReference type="ARBA" id="ARBA00023242"/>
    </source>
</evidence>
<keyword evidence="5" id="KW-0539">Nucleus</keyword>
<dbReference type="PANTHER" id="PTHR31845:SF10">
    <property type="entry name" value="ZN(II)2CYS6 TRANSCRIPTION FACTOR (EUROFUNG)"/>
    <property type="match status" value="1"/>
</dbReference>
<dbReference type="OrthoDB" id="5424793at2759"/>
<gene>
    <name evidence="7" type="ORF">N0V83_001977</name>
</gene>
<evidence type="ECO:0000256" key="2">
    <source>
        <dbReference type="ARBA" id="ARBA00023015"/>
    </source>
</evidence>
<proteinExistence type="predicted"/>
<sequence>MPRIAQVEQKIDSLVSSLVNPPSLRQSTEAVEPEAQNEAAQTETGDSRREVWRRDKTVVPGSWMPVAPGSWIPVPESFGQDTTQAEKEIEEAPDNDEADRQYLKRIRSIHNFGDREDISQAPEGLFQPSKRREDPIKDDLVEQMISSGEANALLEEYRRMSTSFPFVILPPGMTANVLHESKPMLLLAILTVASWKDHRRQMSLDTTYRTELATRTMIRPRRTLGLVQSVLVYLSW</sequence>
<dbReference type="GO" id="GO:0005634">
    <property type="term" value="C:nucleus"/>
    <property type="evidence" value="ECO:0007669"/>
    <property type="project" value="UniProtKB-SubCell"/>
</dbReference>
<evidence type="ECO:0000256" key="6">
    <source>
        <dbReference type="SAM" id="MobiDB-lite"/>
    </source>
</evidence>
<dbReference type="AlphaFoldDB" id="A0A9W8YDX2"/>
<dbReference type="PANTHER" id="PTHR31845">
    <property type="entry name" value="FINGER DOMAIN PROTEIN, PUTATIVE-RELATED"/>
    <property type="match status" value="1"/>
</dbReference>
<accession>A0A9W8YDX2</accession>
<comment type="caution">
    <text evidence="7">The sequence shown here is derived from an EMBL/GenBank/DDBJ whole genome shotgun (WGS) entry which is preliminary data.</text>
</comment>
<feature type="region of interest" description="Disordered" evidence="6">
    <location>
        <begin position="18"/>
        <end position="52"/>
    </location>
</feature>
<name>A0A9W8YDX2_9PLEO</name>
<dbReference type="GO" id="GO:0000976">
    <property type="term" value="F:transcription cis-regulatory region binding"/>
    <property type="evidence" value="ECO:0007669"/>
    <property type="project" value="TreeGrafter"/>
</dbReference>
<evidence type="ECO:0000256" key="1">
    <source>
        <dbReference type="ARBA" id="ARBA00004123"/>
    </source>
</evidence>
<keyword evidence="2" id="KW-0805">Transcription regulation</keyword>
<dbReference type="Proteomes" id="UP001140560">
    <property type="component" value="Unassembled WGS sequence"/>
</dbReference>
<evidence type="ECO:0000313" key="7">
    <source>
        <dbReference type="EMBL" id="KAJ4374899.1"/>
    </source>
</evidence>
<keyword evidence="8" id="KW-1185">Reference proteome</keyword>
<reference evidence="7" key="1">
    <citation type="submission" date="2022-10" db="EMBL/GenBank/DDBJ databases">
        <title>Tapping the CABI collections for fungal endophytes: first genome assemblies for Collariella, Neodidymelliopsis, Ascochyta clinopodiicola, Didymella pomorum, Didymosphaeria variabile, Neocosmospora piperis and Neocucurbitaria cava.</title>
        <authorList>
            <person name="Hill R."/>
        </authorList>
    </citation>
    <scope>NUCLEOTIDE SEQUENCE</scope>
    <source>
        <strain evidence="7">IMI 356814</strain>
    </source>
</reference>
<evidence type="ECO:0000256" key="4">
    <source>
        <dbReference type="ARBA" id="ARBA00023163"/>
    </source>
</evidence>
<keyword evidence="4" id="KW-0804">Transcription</keyword>
<evidence type="ECO:0000313" key="8">
    <source>
        <dbReference type="Proteomes" id="UP001140560"/>
    </source>
</evidence>